<keyword evidence="2" id="KW-0472">Membrane</keyword>
<evidence type="ECO:0008006" key="5">
    <source>
        <dbReference type="Google" id="ProtNLM"/>
    </source>
</evidence>
<evidence type="ECO:0000256" key="1">
    <source>
        <dbReference type="ARBA" id="ARBA00035112"/>
    </source>
</evidence>
<name>A0ABR1VSM7_9PEZI</name>
<reference evidence="3 4" key="1">
    <citation type="submission" date="2023-01" db="EMBL/GenBank/DDBJ databases">
        <title>Analysis of 21 Apiospora genomes using comparative genomics revels a genus with tremendous synthesis potential of carbohydrate active enzymes and secondary metabolites.</title>
        <authorList>
            <person name="Sorensen T."/>
        </authorList>
    </citation>
    <scope>NUCLEOTIDE SEQUENCE [LARGE SCALE GENOMIC DNA]</scope>
    <source>
        <strain evidence="3 4">CBS 135458</strain>
    </source>
</reference>
<comment type="similarity">
    <text evidence="1">Belongs to the ustYa family.</text>
</comment>
<dbReference type="RefSeq" id="XP_066718756.1">
    <property type="nucleotide sequence ID" value="XM_066856589.1"/>
</dbReference>
<sequence>MNVILRFPVHYPASFVDGEFPSIPIDCICWTICPLHLTRINFQQQAYKMARKHDMDPAYRSSQDDSWSSDEPLMPDSEKAEELIAGTRKTTQRRLLWPWIFHALLFMSYSVAYLVAFDYRTADKMFHSVAYSPANGALRYRKVSYNGALHQASPYRGDPRPELDQAWADLITHNNVRLSKEELHMMNRTALELYDKSGYYGQLSAFHHLHCLKYICQVLHPEYYDTDTADRDEHVAYDTLTSAPRQDHCIDDIRQALMCHADTSIVTFDWKSPDWRAPWPNFSIDHTCADWDALDRWAAARSFSLFDQHSVVHPQLDKPFLSLPFLDLLN</sequence>
<dbReference type="GeneID" id="92089652"/>
<keyword evidence="4" id="KW-1185">Reference proteome</keyword>
<organism evidence="3 4">
    <name type="scientific">Apiospora phragmitis</name>
    <dbReference type="NCBI Taxonomy" id="2905665"/>
    <lineage>
        <taxon>Eukaryota</taxon>
        <taxon>Fungi</taxon>
        <taxon>Dikarya</taxon>
        <taxon>Ascomycota</taxon>
        <taxon>Pezizomycotina</taxon>
        <taxon>Sordariomycetes</taxon>
        <taxon>Xylariomycetidae</taxon>
        <taxon>Amphisphaeriales</taxon>
        <taxon>Apiosporaceae</taxon>
        <taxon>Apiospora</taxon>
    </lineage>
</organism>
<evidence type="ECO:0000313" key="4">
    <source>
        <dbReference type="Proteomes" id="UP001480595"/>
    </source>
</evidence>
<protein>
    <recommendedName>
        <fullName evidence="5">Tat pathway signal sequence</fullName>
    </recommendedName>
</protein>
<dbReference type="PANTHER" id="PTHR33365:SF7">
    <property type="entry name" value="TAT PATHWAY SIGNAL SEQUENCE"/>
    <property type="match status" value="1"/>
</dbReference>
<evidence type="ECO:0000256" key="2">
    <source>
        <dbReference type="SAM" id="Phobius"/>
    </source>
</evidence>
<gene>
    <name evidence="3" type="ORF">PG994_005180</name>
</gene>
<accession>A0ABR1VSM7</accession>
<dbReference type="PANTHER" id="PTHR33365">
    <property type="entry name" value="YALI0B05434P"/>
    <property type="match status" value="1"/>
</dbReference>
<feature type="transmembrane region" description="Helical" evidence="2">
    <location>
        <begin position="96"/>
        <end position="116"/>
    </location>
</feature>
<dbReference type="Proteomes" id="UP001480595">
    <property type="component" value="Unassembled WGS sequence"/>
</dbReference>
<dbReference type="InterPro" id="IPR021765">
    <property type="entry name" value="UstYa-like"/>
</dbReference>
<evidence type="ECO:0000313" key="3">
    <source>
        <dbReference type="EMBL" id="KAK8074281.1"/>
    </source>
</evidence>
<comment type="caution">
    <text evidence="3">The sequence shown here is derived from an EMBL/GenBank/DDBJ whole genome shotgun (WGS) entry which is preliminary data.</text>
</comment>
<dbReference type="Pfam" id="PF11807">
    <property type="entry name" value="UstYa"/>
    <property type="match status" value="1"/>
</dbReference>
<keyword evidence="2" id="KW-1133">Transmembrane helix</keyword>
<keyword evidence="2" id="KW-0812">Transmembrane</keyword>
<dbReference type="EMBL" id="JAQQWL010000005">
    <property type="protein sequence ID" value="KAK8074281.1"/>
    <property type="molecule type" value="Genomic_DNA"/>
</dbReference>
<proteinExistence type="inferred from homology"/>